<comment type="similarity">
    <text evidence="2 11">Belongs to the WhiB family.</text>
</comment>
<evidence type="ECO:0000256" key="1">
    <source>
        <dbReference type="ARBA" id="ARBA00004496"/>
    </source>
</evidence>
<keyword evidence="10 11" id="KW-0804">Transcription</keyword>
<comment type="subcellular location">
    <subcellularLocation>
        <location evidence="1 11">Cytoplasm</location>
    </subcellularLocation>
</comment>
<comment type="function">
    <text evidence="11">Acts as a transcriptional regulator. Probably redox-responsive. The apo- but not holo-form probably binds DNA.</text>
</comment>
<keyword evidence="7 11" id="KW-0805">Transcription regulation</keyword>
<protein>
    <recommendedName>
        <fullName evidence="11">Transcriptional regulator WhiB</fullName>
    </recommendedName>
</protein>
<comment type="PTM">
    <text evidence="11">The Fe-S cluster can be nitrosylated by nitric oxide (NO).</text>
</comment>
<keyword evidence="4 11" id="KW-0479">Metal-binding</keyword>
<evidence type="ECO:0000313" key="14">
    <source>
        <dbReference type="Proteomes" id="UP000778578"/>
    </source>
</evidence>
<evidence type="ECO:0000256" key="6">
    <source>
        <dbReference type="ARBA" id="ARBA00023014"/>
    </source>
</evidence>
<feature type="binding site" evidence="11">
    <location>
        <position position="39"/>
    </location>
    <ligand>
        <name>[4Fe-4S] cluster</name>
        <dbReference type="ChEBI" id="CHEBI:49883"/>
    </ligand>
</feature>
<evidence type="ECO:0000256" key="10">
    <source>
        <dbReference type="ARBA" id="ARBA00023163"/>
    </source>
</evidence>
<feature type="binding site" evidence="11">
    <location>
        <position position="42"/>
    </location>
    <ligand>
        <name>[4Fe-4S] cluster</name>
        <dbReference type="ChEBI" id="CHEBI:49883"/>
    </ligand>
</feature>
<evidence type="ECO:0000256" key="3">
    <source>
        <dbReference type="ARBA" id="ARBA00022485"/>
    </source>
</evidence>
<feature type="domain" description="4Fe-4S Wbl-type" evidence="12">
    <location>
        <begin position="10"/>
        <end position="72"/>
    </location>
</feature>
<organism evidence="13 14">
    <name type="scientific">Actinacidiphila acidipaludis</name>
    <dbReference type="NCBI Taxonomy" id="2873382"/>
    <lineage>
        <taxon>Bacteria</taxon>
        <taxon>Bacillati</taxon>
        <taxon>Actinomycetota</taxon>
        <taxon>Actinomycetes</taxon>
        <taxon>Kitasatosporales</taxon>
        <taxon>Streptomycetaceae</taxon>
        <taxon>Actinacidiphila</taxon>
    </lineage>
</organism>
<evidence type="ECO:0000256" key="4">
    <source>
        <dbReference type="ARBA" id="ARBA00022723"/>
    </source>
</evidence>
<keyword evidence="8 11" id="KW-0238">DNA-binding</keyword>
<evidence type="ECO:0000313" key="13">
    <source>
        <dbReference type="EMBL" id="MBY8879687.1"/>
    </source>
</evidence>
<feature type="binding site" evidence="11">
    <location>
        <position position="48"/>
    </location>
    <ligand>
        <name>[4Fe-4S] cluster</name>
        <dbReference type="ChEBI" id="CHEBI:49883"/>
    </ligand>
</feature>
<dbReference type="InterPro" id="IPR034768">
    <property type="entry name" value="4FE4S_WBL"/>
</dbReference>
<evidence type="ECO:0000256" key="11">
    <source>
        <dbReference type="HAMAP-Rule" id="MF_01479"/>
    </source>
</evidence>
<keyword evidence="14" id="KW-1185">Reference proteome</keyword>
<evidence type="ECO:0000256" key="8">
    <source>
        <dbReference type="ARBA" id="ARBA00023125"/>
    </source>
</evidence>
<evidence type="ECO:0000256" key="9">
    <source>
        <dbReference type="ARBA" id="ARBA00023157"/>
    </source>
</evidence>
<evidence type="ECO:0000259" key="12">
    <source>
        <dbReference type="PROSITE" id="PS51674"/>
    </source>
</evidence>
<feature type="binding site" evidence="11">
    <location>
        <position position="11"/>
    </location>
    <ligand>
        <name>[4Fe-4S] cluster</name>
        <dbReference type="ChEBI" id="CHEBI:49883"/>
    </ligand>
</feature>
<keyword evidence="11" id="KW-0963">Cytoplasm</keyword>
<keyword evidence="9 11" id="KW-1015">Disulfide bond</keyword>
<dbReference type="RefSeq" id="WP_222963944.1">
    <property type="nucleotide sequence ID" value="NZ_JAINZZ010000022.1"/>
</dbReference>
<comment type="PTM">
    <text evidence="11">Upon Fe-S cluster removal intramolecular disulfide bonds are formed.</text>
</comment>
<gene>
    <name evidence="11" type="primary">whiB</name>
    <name evidence="13" type="ORF">K7862_18880</name>
</gene>
<evidence type="ECO:0000256" key="7">
    <source>
        <dbReference type="ARBA" id="ARBA00023015"/>
    </source>
</evidence>
<evidence type="ECO:0000256" key="5">
    <source>
        <dbReference type="ARBA" id="ARBA00023004"/>
    </source>
</evidence>
<evidence type="ECO:0000256" key="2">
    <source>
        <dbReference type="ARBA" id="ARBA00006597"/>
    </source>
</evidence>
<dbReference type="InterPro" id="IPR003482">
    <property type="entry name" value="Whib"/>
</dbReference>
<dbReference type="HAMAP" id="MF_01479">
    <property type="entry name" value="WhiB"/>
    <property type="match status" value="1"/>
</dbReference>
<accession>A0ABS7Q985</accession>
<comment type="cofactor">
    <cofactor evidence="11">
        <name>[4Fe-4S] cluster</name>
        <dbReference type="ChEBI" id="CHEBI:49883"/>
    </cofactor>
    <text evidence="11">Binds 1 [4Fe-4S] cluster per subunit. Following nitrosylation of the [4Fe-4S] cluster binds 1 [4Fe-8(NO)] cluster per subunit.</text>
</comment>
<reference evidence="13 14" key="1">
    <citation type="submission" date="2021-08" db="EMBL/GenBank/DDBJ databases">
        <title>WGS of actinomycetes from Thailand.</title>
        <authorList>
            <person name="Thawai C."/>
        </authorList>
    </citation>
    <scope>NUCLEOTIDE SEQUENCE [LARGE SCALE GENOMIC DNA]</scope>
    <source>
        <strain evidence="13 14">PLK6-54</strain>
    </source>
</reference>
<keyword evidence="5 11" id="KW-0408">Iron</keyword>
<dbReference type="Proteomes" id="UP000778578">
    <property type="component" value="Unassembled WGS sequence"/>
</dbReference>
<comment type="caution">
    <text evidence="13">The sequence shown here is derived from an EMBL/GenBank/DDBJ whole genome shotgun (WGS) entry which is preliminary data.</text>
</comment>
<dbReference type="PROSITE" id="PS51674">
    <property type="entry name" value="4FE4S_WBL"/>
    <property type="match status" value="1"/>
</dbReference>
<dbReference type="PANTHER" id="PTHR38839">
    <property type="entry name" value="TRANSCRIPTIONAL REGULATOR WHID-RELATED"/>
    <property type="match status" value="1"/>
</dbReference>
<dbReference type="Pfam" id="PF02467">
    <property type="entry name" value="Whib"/>
    <property type="match status" value="1"/>
</dbReference>
<dbReference type="PANTHER" id="PTHR38839:SF6">
    <property type="entry name" value="TRANSCRIPTIONAL REGULATOR WHIB1"/>
    <property type="match status" value="1"/>
</dbReference>
<keyword evidence="3 11" id="KW-0004">4Fe-4S</keyword>
<dbReference type="EMBL" id="JAINZZ010000022">
    <property type="protein sequence ID" value="MBY8879687.1"/>
    <property type="molecule type" value="Genomic_DNA"/>
</dbReference>
<name>A0ABS7Q985_9ACTN</name>
<sequence length="90" mass="10123">MVNEWQDRAACRDEDPELFFPVGTSGPALLRIEEAKAVCHRCPVMEQCRRLALESGQDSGVWGGLTEEERRAARRRASRARANRVSAHTT</sequence>
<proteinExistence type="inferred from homology"/>
<keyword evidence="6 11" id="KW-0411">Iron-sulfur</keyword>